<reference evidence="1 2" key="1">
    <citation type="submission" date="2016-04" db="EMBL/GenBank/DDBJ databases">
        <title>The genome of Intoshia linei affirms orthonectids as highly simplified spiralians.</title>
        <authorList>
            <person name="Mikhailov K.V."/>
            <person name="Slusarev G.S."/>
            <person name="Nikitin M.A."/>
            <person name="Logacheva M.D."/>
            <person name="Penin A."/>
            <person name="Aleoshin V."/>
            <person name="Panchin Y.V."/>
        </authorList>
    </citation>
    <scope>NUCLEOTIDE SEQUENCE [LARGE SCALE GENOMIC DNA]</scope>
    <source>
        <strain evidence="1">Intl2013</strain>
        <tissue evidence="1">Whole animal</tissue>
    </source>
</reference>
<dbReference type="OrthoDB" id="10064898at2759"/>
<accession>A0A177B3F4</accession>
<proteinExistence type="predicted"/>
<keyword evidence="2" id="KW-1185">Reference proteome</keyword>
<evidence type="ECO:0008006" key="3">
    <source>
        <dbReference type="Google" id="ProtNLM"/>
    </source>
</evidence>
<sequence length="334" mass="39776">MEVETEILSATEVDYDTINEVDKIDVNSMKDVADIKKNEHSPDELDCYVQDNVSCEMDNMKLCFNENYAKFEKSFMKEYSLAYSRLLSFSRNIIYNQTKTDRKKIDQLENNLRIKNIESCDYHEEIDKLNKNTQQLSANLKSKKMQFLKQKCFYEWFNKHTLRKCREKCVYFLIWKHKQRIKRKYLQKWKNYIHRKVRADRQKLIEQCKIKDTILNELQQKMETLMNKKNDENESIKSTFMRGLCALNIEAISLLKNKNDDKLSFGKALSDIGHTDKIIPQNIENHQSIELTIPSKRDSLVRTKEKIIHANLYDKHILRADESVITIPAHKYVI</sequence>
<evidence type="ECO:0000313" key="1">
    <source>
        <dbReference type="EMBL" id="OAF68809.1"/>
    </source>
</evidence>
<protein>
    <recommendedName>
        <fullName evidence="3">Protein of centriole 5</fullName>
    </recommendedName>
</protein>
<dbReference type="Proteomes" id="UP000078046">
    <property type="component" value="Unassembled WGS sequence"/>
</dbReference>
<evidence type="ECO:0000313" key="2">
    <source>
        <dbReference type="Proteomes" id="UP000078046"/>
    </source>
</evidence>
<gene>
    <name evidence="1" type="ORF">A3Q56_03439</name>
</gene>
<organism evidence="1 2">
    <name type="scientific">Intoshia linei</name>
    <dbReference type="NCBI Taxonomy" id="1819745"/>
    <lineage>
        <taxon>Eukaryota</taxon>
        <taxon>Metazoa</taxon>
        <taxon>Spiralia</taxon>
        <taxon>Lophotrochozoa</taxon>
        <taxon>Mesozoa</taxon>
        <taxon>Orthonectida</taxon>
        <taxon>Rhopaluridae</taxon>
        <taxon>Intoshia</taxon>
    </lineage>
</organism>
<name>A0A177B3F4_9BILA</name>
<dbReference type="EMBL" id="LWCA01000383">
    <property type="protein sequence ID" value="OAF68809.1"/>
    <property type="molecule type" value="Genomic_DNA"/>
</dbReference>
<comment type="caution">
    <text evidence="1">The sequence shown here is derived from an EMBL/GenBank/DDBJ whole genome shotgun (WGS) entry which is preliminary data.</text>
</comment>
<dbReference type="AlphaFoldDB" id="A0A177B3F4"/>